<dbReference type="Proteomes" id="UP001556631">
    <property type="component" value="Unassembled WGS sequence"/>
</dbReference>
<reference evidence="14 15" key="1">
    <citation type="submission" date="2024-07" db="EMBL/GenBank/DDBJ databases">
        <authorList>
            <person name="Lee S."/>
            <person name="Kang M."/>
        </authorList>
    </citation>
    <scope>NUCLEOTIDE SEQUENCE [LARGE SCALE GENOMIC DNA]</scope>
    <source>
        <strain evidence="14 15">DS6</strain>
    </source>
</reference>
<evidence type="ECO:0000256" key="9">
    <source>
        <dbReference type="ARBA" id="ARBA00037230"/>
    </source>
</evidence>
<feature type="transmembrane region" description="Helical" evidence="11">
    <location>
        <begin position="81"/>
        <end position="109"/>
    </location>
</feature>
<dbReference type="InterPro" id="IPR002541">
    <property type="entry name" value="Cyt_c_assembly"/>
</dbReference>
<keyword evidence="5 11" id="KW-0812">Transmembrane</keyword>
<keyword evidence="6" id="KW-0201">Cytochrome c-type biogenesis</keyword>
<dbReference type="PRINTS" id="PR01411">
    <property type="entry name" value="CCMFBIOGNSIS"/>
</dbReference>
<feature type="domain" description="Cytochrome c assembly protein" evidence="12">
    <location>
        <begin position="89"/>
        <end position="290"/>
    </location>
</feature>
<feature type="transmembrane region" description="Helical" evidence="11">
    <location>
        <begin position="121"/>
        <end position="144"/>
    </location>
</feature>
<sequence length="661" mass="68770">MTLISAIGLFFLALACCASFSTAVVAAWAGLSGRPEPLTRWGALATLVGAAGSVLTLEWALVTHDFAVRFVAENGSRSTPLYYTLTSLWSAHDGSLLLWCLVIAGYLAFLCRRMRGPLHAWAVCVVAAATAFFCCLAFATGGVFDHVDPVLHDGPGPTPLLQSNPAMGIHPPLLYLGLVGLVVPFAYAVAGLVTGRVGRDWRQAVAGPLRFAWVALTAGIVLGAWWSYAVLGWGGYWSWDPVENSSLMPWLLATALLHGLMVQRRTGALPVWNLSLAIGAFLLAATGVLLTRSGVVASVHSFADSGIGPVLLGFLVALVVGVVALVVLRVGRLAPPRSVGTPASRGGALLAGNLVLVALCATVLLGTVLPVLAEAAGRGQVSVGPPYYDRMAVPAVLVLLLLMVVGPLLRWRPEGRDDLARAVRRLAVPLAVGVAVVVVVRLTGHGGTAALLVFGLAGLLVTSAVVESVGDLRRRPAGRGPTSWLRRHRRTLAGRLAHVAFVVVAVGVAGSSAYASVGEVTLHRGRTTDVAGVAVRLDGVARSTEGGVRQTRARLDLDGEATTAALRYFPTHETTVAAPAILSGLGGDRYVTLLAAEQSGTTATIRLAVNPMVSWIWAGGALLVLGGILGARRPRRRPADEPVADSPEAPDALLPEPAGAP</sequence>
<organism evidence="14 15">
    <name type="scientific">Nocardioides eburneus</name>
    <dbReference type="NCBI Taxonomy" id="3231482"/>
    <lineage>
        <taxon>Bacteria</taxon>
        <taxon>Bacillati</taxon>
        <taxon>Actinomycetota</taxon>
        <taxon>Actinomycetes</taxon>
        <taxon>Propionibacteriales</taxon>
        <taxon>Nocardioidaceae</taxon>
        <taxon>Nocardioides</taxon>
    </lineage>
</organism>
<feature type="domain" description="Cytochrome c-type biogenesis protein CcmF C-terminal" evidence="13">
    <location>
        <begin position="312"/>
        <end position="630"/>
    </location>
</feature>
<evidence type="ECO:0000259" key="13">
    <source>
        <dbReference type="Pfam" id="PF16327"/>
    </source>
</evidence>
<dbReference type="Pfam" id="PF16327">
    <property type="entry name" value="CcmF_C"/>
    <property type="match status" value="1"/>
</dbReference>
<feature type="transmembrane region" description="Helical" evidence="11">
    <location>
        <begin position="310"/>
        <end position="328"/>
    </location>
</feature>
<evidence type="ECO:0000256" key="4">
    <source>
        <dbReference type="ARBA" id="ARBA00022519"/>
    </source>
</evidence>
<evidence type="ECO:0000256" key="6">
    <source>
        <dbReference type="ARBA" id="ARBA00022748"/>
    </source>
</evidence>
<feature type="transmembrane region" description="Helical" evidence="11">
    <location>
        <begin position="392"/>
        <end position="411"/>
    </location>
</feature>
<name>A0ABV3T289_9ACTN</name>
<accession>A0ABV3T289</accession>
<feature type="transmembrane region" description="Helical" evidence="11">
    <location>
        <begin position="173"/>
        <end position="193"/>
    </location>
</feature>
<dbReference type="PANTHER" id="PTHR43653:SF1">
    <property type="entry name" value="CYTOCHROME C-TYPE BIOGENESIS PROTEIN CCMF"/>
    <property type="match status" value="1"/>
</dbReference>
<evidence type="ECO:0000256" key="1">
    <source>
        <dbReference type="ARBA" id="ARBA00004429"/>
    </source>
</evidence>
<comment type="similarity">
    <text evidence="2">Belongs to the CcmF/CycK/Ccl1/NrfE/CcsA family.</text>
</comment>
<dbReference type="InterPro" id="IPR032523">
    <property type="entry name" value="CcmF_C"/>
</dbReference>
<dbReference type="RefSeq" id="WP_367995293.1">
    <property type="nucleotide sequence ID" value="NZ_JBFPJR010000039.1"/>
</dbReference>
<feature type="transmembrane region" description="Helical" evidence="11">
    <location>
        <begin position="423"/>
        <end position="443"/>
    </location>
</feature>
<comment type="caution">
    <text evidence="14">The sequence shown here is derived from an EMBL/GenBank/DDBJ whole genome shotgun (WGS) entry which is preliminary data.</text>
</comment>
<keyword evidence="15" id="KW-1185">Reference proteome</keyword>
<keyword evidence="3" id="KW-1003">Cell membrane</keyword>
<evidence type="ECO:0000256" key="11">
    <source>
        <dbReference type="SAM" id="Phobius"/>
    </source>
</evidence>
<dbReference type="InterPro" id="IPR003568">
    <property type="entry name" value="Cyt_c_biogenesis_CcmF"/>
</dbReference>
<feature type="transmembrane region" description="Helical" evidence="11">
    <location>
        <begin position="349"/>
        <end position="372"/>
    </location>
</feature>
<feature type="transmembrane region" description="Helical" evidence="11">
    <location>
        <begin position="205"/>
        <end position="226"/>
    </location>
</feature>
<dbReference type="EMBL" id="JBFPJR010000039">
    <property type="protein sequence ID" value="MEX0429327.1"/>
    <property type="molecule type" value="Genomic_DNA"/>
</dbReference>
<keyword evidence="8 11" id="KW-0472">Membrane</keyword>
<feature type="transmembrane region" description="Helical" evidence="11">
    <location>
        <begin position="246"/>
        <end position="262"/>
    </location>
</feature>
<feature type="transmembrane region" description="Helical" evidence="11">
    <location>
        <begin position="449"/>
        <end position="469"/>
    </location>
</feature>
<keyword evidence="7 11" id="KW-1133">Transmembrane helix</keyword>
<feature type="transmembrane region" description="Helical" evidence="11">
    <location>
        <begin position="612"/>
        <end position="631"/>
    </location>
</feature>
<dbReference type="PANTHER" id="PTHR43653">
    <property type="entry name" value="CYTOCHROME C ASSEMBLY PROTEIN-RELATED"/>
    <property type="match status" value="1"/>
</dbReference>
<dbReference type="GO" id="GO:0016829">
    <property type="term" value="F:lyase activity"/>
    <property type="evidence" value="ECO:0007669"/>
    <property type="project" value="UniProtKB-KW"/>
</dbReference>
<feature type="transmembrane region" description="Helical" evidence="11">
    <location>
        <begin position="269"/>
        <end position="290"/>
    </location>
</feature>
<evidence type="ECO:0000256" key="5">
    <source>
        <dbReference type="ARBA" id="ARBA00022692"/>
    </source>
</evidence>
<keyword evidence="4" id="KW-0997">Cell inner membrane</keyword>
<dbReference type="Pfam" id="PF01578">
    <property type="entry name" value="Cytochrom_C_asm"/>
    <property type="match status" value="1"/>
</dbReference>
<comment type="function">
    <text evidence="9">Required for the biogenesis of c-type cytochromes. Possible subunit of a heme lyase.</text>
</comment>
<proteinExistence type="inferred from homology"/>
<dbReference type="InterPro" id="IPR003567">
    <property type="entry name" value="Cyt_c_biogenesis"/>
</dbReference>
<keyword evidence="14" id="KW-0456">Lyase</keyword>
<evidence type="ECO:0000313" key="14">
    <source>
        <dbReference type="EMBL" id="MEX0429327.1"/>
    </source>
</evidence>
<evidence type="ECO:0000256" key="2">
    <source>
        <dbReference type="ARBA" id="ARBA00009186"/>
    </source>
</evidence>
<evidence type="ECO:0000259" key="12">
    <source>
        <dbReference type="Pfam" id="PF01578"/>
    </source>
</evidence>
<evidence type="ECO:0000256" key="8">
    <source>
        <dbReference type="ARBA" id="ARBA00023136"/>
    </source>
</evidence>
<dbReference type="PRINTS" id="PR01410">
    <property type="entry name" value="CCBIOGENESIS"/>
</dbReference>
<feature type="transmembrane region" description="Helical" evidence="11">
    <location>
        <begin position="6"/>
        <end position="29"/>
    </location>
</feature>
<feature type="compositionally biased region" description="Low complexity" evidence="10">
    <location>
        <begin position="647"/>
        <end position="661"/>
    </location>
</feature>
<feature type="region of interest" description="Disordered" evidence="10">
    <location>
        <begin position="634"/>
        <end position="661"/>
    </location>
</feature>
<comment type="subcellular location">
    <subcellularLocation>
        <location evidence="1">Cell inner membrane</location>
        <topology evidence="1">Multi-pass membrane protein</topology>
    </subcellularLocation>
</comment>
<evidence type="ECO:0000256" key="3">
    <source>
        <dbReference type="ARBA" id="ARBA00022475"/>
    </source>
</evidence>
<gene>
    <name evidence="14" type="ORF">AB3X52_17035</name>
</gene>
<evidence type="ECO:0000313" key="15">
    <source>
        <dbReference type="Proteomes" id="UP001556631"/>
    </source>
</evidence>
<protein>
    <submittedName>
        <fullName evidence="14">Heme lyase CcmF/NrfE family subunit</fullName>
    </submittedName>
</protein>
<feature type="transmembrane region" description="Helical" evidence="11">
    <location>
        <begin position="496"/>
        <end position="517"/>
    </location>
</feature>
<evidence type="ECO:0000256" key="7">
    <source>
        <dbReference type="ARBA" id="ARBA00022989"/>
    </source>
</evidence>
<evidence type="ECO:0000256" key="10">
    <source>
        <dbReference type="SAM" id="MobiDB-lite"/>
    </source>
</evidence>